<protein>
    <submittedName>
        <fullName evidence="2">Retrovirus-related Pol polyprotein from transposon TNT 1-94</fullName>
    </submittedName>
</protein>
<accession>A0A151T8U1</accession>
<feature type="domain" description="Reverse transcriptase Ty1/copia-type" evidence="1">
    <location>
        <begin position="1"/>
        <end position="145"/>
    </location>
</feature>
<dbReference type="EMBL" id="CM003609">
    <property type="protein sequence ID" value="KYP63463.1"/>
    <property type="molecule type" value="Genomic_DNA"/>
</dbReference>
<organism evidence="2 3">
    <name type="scientific">Cajanus cajan</name>
    <name type="common">Pigeon pea</name>
    <name type="synonym">Cajanus indicus</name>
    <dbReference type="NCBI Taxonomy" id="3821"/>
    <lineage>
        <taxon>Eukaryota</taxon>
        <taxon>Viridiplantae</taxon>
        <taxon>Streptophyta</taxon>
        <taxon>Embryophyta</taxon>
        <taxon>Tracheophyta</taxon>
        <taxon>Spermatophyta</taxon>
        <taxon>Magnoliopsida</taxon>
        <taxon>eudicotyledons</taxon>
        <taxon>Gunneridae</taxon>
        <taxon>Pentapetalae</taxon>
        <taxon>rosids</taxon>
        <taxon>fabids</taxon>
        <taxon>Fabales</taxon>
        <taxon>Fabaceae</taxon>
        <taxon>Papilionoideae</taxon>
        <taxon>50 kb inversion clade</taxon>
        <taxon>NPAAA clade</taxon>
        <taxon>indigoferoid/millettioid clade</taxon>
        <taxon>Phaseoleae</taxon>
        <taxon>Cajanus</taxon>
    </lineage>
</organism>
<dbReference type="SUPFAM" id="SSF56672">
    <property type="entry name" value="DNA/RNA polymerases"/>
    <property type="match status" value="1"/>
</dbReference>
<dbReference type="AlphaFoldDB" id="A0A151T8U1"/>
<name>A0A151T8U1_CAJCA</name>
<dbReference type="PANTHER" id="PTHR11439:SF484">
    <property type="entry name" value="REVERSE TRANSCRIPTASE TY1_COPIA-TYPE DOMAIN-CONTAINING PROTEIN"/>
    <property type="match status" value="1"/>
</dbReference>
<keyword evidence="3" id="KW-1185">Reference proteome</keyword>
<dbReference type="InterPro" id="IPR013103">
    <property type="entry name" value="RVT_2"/>
</dbReference>
<sequence length="402" mass="45298">MDQPPGFIASGETHLVCRLRRSLYGLKQSPRAWFGRFSSTLIEFGMTREADHSVFFLHSSSGLCIYLVVYVDDIVITDDDFDGICRLKSHLQSQFQMKDLGPLRYFLGIEVAHSTSGLVISQRKYSLDILTETGMVDYRPSDTPIYIKIYLGVKLYSNTMDPNIKLLPGQGESLDDPERYRGLVGRLNYLTVTRPDIAFPVSAVSQFINDPRDSHWTAAMRILRYIKKAPGRGLLYEDKGNSKIVYYSDADWARSPSDRRSTSGYCVLIGGSLISWKSKKQTTVARSTAEAEYRAMAATASEVTWLQQLLTQLQIGDTQGTKLICDNEVALHIASNPVFHERTKHIEIDCHFVREKVLSGEITTEFVHSSDQLADVFTKSLKGPRVDYICNKLGAYDIYAPT</sequence>
<proteinExistence type="predicted"/>
<evidence type="ECO:0000313" key="3">
    <source>
        <dbReference type="Proteomes" id="UP000075243"/>
    </source>
</evidence>
<evidence type="ECO:0000259" key="1">
    <source>
        <dbReference type="Pfam" id="PF07727"/>
    </source>
</evidence>
<reference evidence="2 3" key="1">
    <citation type="journal article" date="2012" name="Nat. Biotechnol.">
        <title>Draft genome sequence of pigeonpea (Cajanus cajan), an orphan legume crop of resource-poor farmers.</title>
        <authorList>
            <person name="Varshney R.K."/>
            <person name="Chen W."/>
            <person name="Li Y."/>
            <person name="Bharti A.K."/>
            <person name="Saxena R.K."/>
            <person name="Schlueter J.A."/>
            <person name="Donoghue M.T."/>
            <person name="Azam S."/>
            <person name="Fan G."/>
            <person name="Whaley A.M."/>
            <person name="Farmer A.D."/>
            <person name="Sheridan J."/>
            <person name="Iwata A."/>
            <person name="Tuteja R."/>
            <person name="Penmetsa R.V."/>
            <person name="Wu W."/>
            <person name="Upadhyaya H.D."/>
            <person name="Yang S.P."/>
            <person name="Shah T."/>
            <person name="Saxena K.B."/>
            <person name="Michael T."/>
            <person name="McCombie W.R."/>
            <person name="Yang B."/>
            <person name="Zhang G."/>
            <person name="Yang H."/>
            <person name="Wang J."/>
            <person name="Spillane C."/>
            <person name="Cook D.R."/>
            <person name="May G.D."/>
            <person name="Xu X."/>
            <person name="Jackson S.A."/>
        </authorList>
    </citation>
    <scope>NUCLEOTIDE SEQUENCE [LARGE SCALE GENOMIC DNA]</scope>
    <source>
        <strain evidence="3">cv. Asha</strain>
    </source>
</reference>
<dbReference type="CDD" id="cd09272">
    <property type="entry name" value="RNase_HI_RT_Ty1"/>
    <property type="match status" value="1"/>
</dbReference>
<evidence type="ECO:0000313" key="2">
    <source>
        <dbReference type="EMBL" id="KYP63463.1"/>
    </source>
</evidence>
<dbReference type="Gramene" id="C.cajan_17519.t">
    <property type="protein sequence ID" value="C.cajan_17519.t"/>
    <property type="gene ID" value="C.cajan_17519"/>
</dbReference>
<dbReference type="InterPro" id="IPR043502">
    <property type="entry name" value="DNA/RNA_pol_sf"/>
</dbReference>
<dbReference type="PANTHER" id="PTHR11439">
    <property type="entry name" value="GAG-POL-RELATED RETROTRANSPOSON"/>
    <property type="match status" value="1"/>
</dbReference>
<gene>
    <name evidence="2" type="ORF">KK1_018039</name>
</gene>
<dbReference type="Pfam" id="PF07727">
    <property type="entry name" value="RVT_2"/>
    <property type="match status" value="1"/>
</dbReference>
<dbReference type="Proteomes" id="UP000075243">
    <property type="component" value="Chromosome 7"/>
</dbReference>